<feature type="region of interest" description="Disordered" evidence="2">
    <location>
        <begin position="50"/>
        <end position="88"/>
    </location>
</feature>
<dbReference type="Gene3D" id="2.20.110.10">
    <property type="entry name" value="Histone H3 K4-specific methyltransferase SET7/9 N-terminal domain"/>
    <property type="match status" value="5"/>
</dbReference>
<dbReference type="InterPro" id="IPR003409">
    <property type="entry name" value="MORN"/>
</dbReference>
<dbReference type="PROSITE" id="PS50096">
    <property type="entry name" value="IQ"/>
    <property type="match status" value="1"/>
</dbReference>
<dbReference type="SUPFAM" id="SSF82185">
    <property type="entry name" value="Histone H3 K4-specific methyltransferase SET7/9 N-terminal domain"/>
    <property type="match status" value="2"/>
</dbReference>
<organism evidence="3 4">
    <name type="scientific">Stylonychia lemnae</name>
    <name type="common">Ciliate</name>
    <dbReference type="NCBI Taxonomy" id="5949"/>
    <lineage>
        <taxon>Eukaryota</taxon>
        <taxon>Sar</taxon>
        <taxon>Alveolata</taxon>
        <taxon>Ciliophora</taxon>
        <taxon>Intramacronucleata</taxon>
        <taxon>Spirotrichea</taxon>
        <taxon>Stichotrichia</taxon>
        <taxon>Sporadotrichida</taxon>
        <taxon>Oxytrichidae</taxon>
        <taxon>Stylonychinae</taxon>
        <taxon>Stylonychia</taxon>
    </lineage>
</organism>
<dbReference type="Proteomes" id="UP000039865">
    <property type="component" value="Unassembled WGS sequence"/>
</dbReference>
<keyword evidence="1" id="KW-0677">Repeat</keyword>
<accession>A0A077ZN48</accession>
<dbReference type="InParanoid" id="A0A077ZN48"/>
<dbReference type="InterPro" id="IPR000048">
    <property type="entry name" value="IQ_motif_EF-hand-BS"/>
</dbReference>
<evidence type="ECO:0000313" key="3">
    <source>
        <dbReference type="EMBL" id="CDW71402.1"/>
    </source>
</evidence>
<evidence type="ECO:0000313" key="4">
    <source>
        <dbReference type="Proteomes" id="UP000039865"/>
    </source>
</evidence>
<proteinExistence type="predicted"/>
<evidence type="ECO:0000256" key="1">
    <source>
        <dbReference type="ARBA" id="ARBA00022737"/>
    </source>
</evidence>
<dbReference type="SMART" id="SM00698">
    <property type="entry name" value="MORN"/>
    <property type="match status" value="9"/>
</dbReference>
<dbReference type="OrthoDB" id="203073at2759"/>
<dbReference type="PANTHER" id="PTHR23084:SF179">
    <property type="entry name" value="OS10G0565000 PROTEIN"/>
    <property type="match status" value="1"/>
</dbReference>
<dbReference type="PANTHER" id="PTHR23084">
    <property type="entry name" value="PHOSPHATIDYLINOSITOL-4-PHOSPHATE 5-KINASE RELATED"/>
    <property type="match status" value="1"/>
</dbReference>
<feature type="compositionally biased region" description="Low complexity" evidence="2">
    <location>
        <begin position="54"/>
        <end position="64"/>
    </location>
</feature>
<dbReference type="Pfam" id="PF02493">
    <property type="entry name" value="MORN"/>
    <property type="match status" value="9"/>
</dbReference>
<evidence type="ECO:0000256" key="2">
    <source>
        <dbReference type="SAM" id="MobiDB-lite"/>
    </source>
</evidence>
<gene>
    <name evidence="3" type="primary">Contig184.g10</name>
    <name evidence="3" type="ORF">STYLEM_345</name>
</gene>
<dbReference type="EMBL" id="CCKQ01000343">
    <property type="protein sequence ID" value="CDW71402.1"/>
    <property type="molecule type" value="Genomic_DNA"/>
</dbReference>
<dbReference type="AlphaFoldDB" id="A0A077ZN48"/>
<reference evidence="3 4" key="1">
    <citation type="submission" date="2014-06" db="EMBL/GenBank/DDBJ databases">
        <authorList>
            <person name="Swart Estienne"/>
        </authorList>
    </citation>
    <scope>NUCLEOTIDE SEQUENCE [LARGE SCALE GENOMIC DNA]</scope>
    <source>
        <strain evidence="3 4">130c</strain>
    </source>
</reference>
<name>A0A077ZN48_STYLE</name>
<keyword evidence="4" id="KW-1185">Reference proteome</keyword>
<dbReference type="Pfam" id="PF00612">
    <property type="entry name" value="IQ"/>
    <property type="match status" value="1"/>
</dbReference>
<protein>
    <recommendedName>
        <fullName evidence="5">Morn repeat protein</fullName>
    </recommendedName>
</protein>
<sequence>MGNTCNTCNCDGKGEATPNEFTIQDQAWMAKSQNHQAQNAAIGGEHRRSLYDLGGNQQNGNNQRRGTDKGNSQNQSNSMGSRINSKPDITDEYLKKNIRKIIKIQAAYRGFKARRLTSMLRSKHIGSSKYFTYEESKETVSKKRYDPNQQRERRPPYTFKTGAVYTGQWKGGFRDGEGEQRWPDGAMYIGEWRENRAHGRGKFIHVDGDIYDGFWANDKANGHGIYKHVNGAQYEGEWKDDLQHGRGIETWTDGSRYEGNYSQGRKDGIGTYQWNDQSQYTGDWVENKISGIGIYSWLDGRNYEGEWKNNNMEGMGIYIWNDGRKYEGEYKDDKKHGFGVYTWADGRCYEGYWWKGKQHGIGTYVVPKEDKVKYGLWEDGKRIEWFSETDVQMINQRKKDYTEYFKQADSAEMVAQNASFRRPPRFDDKLSEIKIKIAKLRSATSGYSGFTKQSAIGSTREGY</sequence>
<evidence type="ECO:0008006" key="5">
    <source>
        <dbReference type="Google" id="ProtNLM"/>
    </source>
</evidence>